<evidence type="ECO:0008006" key="5">
    <source>
        <dbReference type="Google" id="ProtNLM"/>
    </source>
</evidence>
<accession>A0A557QE88</accession>
<dbReference type="EMBL" id="VMNK01000021">
    <property type="protein sequence ID" value="TVO51211.1"/>
    <property type="molecule type" value="Genomic_DNA"/>
</dbReference>
<proteinExistence type="predicted"/>
<name>A0A557QE88_9RHOO</name>
<dbReference type="EMBL" id="VMNI01000017">
    <property type="protein sequence ID" value="TVO73622.1"/>
    <property type="molecule type" value="Genomic_DNA"/>
</dbReference>
<dbReference type="Proteomes" id="UP000318349">
    <property type="component" value="Unassembled WGS sequence"/>
</dbReference>
<sequence>MIGLLSLGAIAQERPLEEIGIIKAVSPATSTIVVGDRKLKVTTATKITADDRGLAYSPVSSAWVGKQIAMETNADGQGNTVVVELHLFGNGSAQ</sequence>
<dbReference type="RefSeq" id="WP_144178968.1">
    <property type="nucleotide sequence ID" value="NZ_VMNK01000021.1"/>
</dbReference>
<reference evidence="3 4" key="1">
    <citation type="submission" date="2019-07" db="EMBL/GenBank/DDBJ databases">
        <title>The pathways for chlorine oxyanion respiration interact through the shared metabolite chlorate.</title>
        <authorList>
            <person name="Barnum T.P."/>
            <person name="Cheng Y."/>
            <person name="Hill K.A."/>
            <person name="Lucas L.N."/>
            <person name="Carlson H.K."/>
            <person name="Coates J.D."/>
        </authorList>
    </citation>
    <scope>NUCLEOTIDE SEQUENCE [LARGE SCALE GENOMIC DNA]</scope>
    <source>
        <strain evidence="2 3">SFB-1</strain>
        <strain evidence="1 4">SFB-3</strain>
    </source>
</reference>
<evidence type="ECO:0000313" key="1">
    <source>
        <dbReference type="EMBL" id="TVO51211.1"/>
    </source>
</evidence>
<evidence type="ECO:0000313" key="3">
    <source>
        <dbReference type="Proteomes" id="UP000318349"/>
    </source>
</evidence>
<protein>
    <recommendedName>
        <fullName evidence="5">DUF5666 domain-containing protein</fullName>
    </recommendedName>
</protein>
<keyword evidence="4" id="KW-1185">Reference proteome</keyword>
<evidence type="ECO:0000313" key="2">
    <source>
        <dbReference type="EMBL" id="TVO73622.1"/>
    </source>
</evidence>
<gene>
    <name evidence="2" type="ORF">FHP89_16450</name>
    <name evidence="1" type="ORF">FHP91_19910</name>
</gene>
<evidence type="ECO:0000313" key="4">
    <source>
        <dbReference type="Proteomes" id="UP000319502"/>
    </source>
</evidence>
<organism evidence="1 4">
    <name type="scientific">Denitromonas halophila</name>
    <dbReference type="NCBI Taxonomy" id="1629404"/>
    <lineage>
        <taxon>Bacteria</taxon>
        <taxon>Pseudomonadati</taxon>
        <taxon>Pseudomonadota</taxon>
        <taxon>Betaproteobacteria</taxon>
        <taxon>Rhodocyclales</taxon>
        <taxon>Zoogloeaceae</taxon>
        <taxon>Denitromonas</taxon>
    </lineage>
</organism>
<dbReference type="AlphaFoldDB" id="A0A557QE88"/>
<dbReference type="Proteomes" id="UP000319502">
    <property type="component" value="Unassembled WGS sequence"/>
</dbReference>
<comment type="caution">
    <text evidence="1">The sequence shown here is derived from an EMBL/GenBank/DDBJ whole genome shotgun (WGS) entry which is preliminary data.</text>
</comment>